<accession>A0A0F9VXN1</accession>
<feature type="region of interest" description="Disordered" evidence="1">
    <location>
        <begin position="282"/>
        <end position="320"/>
    </location>
</feature>
<proteinExistence type="predicted"/>
<reference evidence="2" key="1">
    <citation type="journal article" date="2015" name="Nature">
        <title>Complex archaea that bridge the gap between prokaryotes and eukaryotes.</title>
        <authorList>
            <person name="Spang A."/>
            <person name="Saw J.H."/>
            <person name="Jorgensen S.L."/>
            <person name="Zaremba-Niedzwiedzka K."/>
            <person name="Martijn J."/>
            <person name="Lind A.E."/>
            <person name="van Eijk R."/>
            <person name="Schleper C."/>
            <person name="Guy L."/>
            <person name="Ettema T.J."/>
        </authorList>
    </citation>
    <scope>NUCLEOTIDE SEQUENCE</scope>
</reference>
<organism evidence="2">
    <name type="scientific">marine sediment metagenome</name>
    <dbReference type="NCBI Taxonomy" id="412755"/>
    <lineage>
        <taxon>unclassified sequences</taxon>
        <taxon>metagenomes</taxon>
        <taxon>ecological metagenomes</taxon>
    </lineage>
</organism>
<comment type="caution">
    <text evidence="2">The sequence shown here is derived from an EMBL/GenBank/DDBJ whole genome shotgun (WGS) entry which is preliminary data.</text>
</comment>
<evidence type="ECO:0000313" key="2">
    <source>
        <dbReference type="EMBL" id="KKN70468.1"/>
    </source>
</evidence>
<dbReference type="EMBL" id="LAZR01000402">
    <property type="protein sequence ID" value="KKN70468.1"/>
    <property type="molecule type" value="Genomic_DNA"/>
</dbReference>
<evidence type="ECO:0000256" key="1">
    <source>
        <dbReference type="SAM" id="MobiDB-lite"/>
    </source>
</evidence>
<dbReference type="AlphaFoldDB" id="A0A0F9VXN1"/>
<sequence length="391" mass="43562">MSDRYSSKPSGSKELARLGDGEVFVKRTQDGILRSVVSNVSLDLRKKEIVKIQSGFMITASGYDRLNKIANLTVVSPPSMTMTILINGTPQTREVGNPYIEYDPETNAIRTISLTCLAIGLGPIGNWCITHERLRFDLDRYFAMEAWSKVKNVKNAGKFESVSSYNKRDDKDDWIFIPIMPGWGISLDPRHDEVQKVLTNHFQRQKFAERIASTICRRNAMKRHPAIAKTTVLPRDGLATVQVYGWQHDYTAKQINTMISQVSHGEIPPQVEMRQAITEIEHGHDDSQSMESEISSDDMDHTSGQPHGQATLFDQPEPSRLTGREQGLAYLGQCDDRLGSAFLGVVESAVPRIDQVDTFSDLTDEEVADAVSLLREYMGEQINAGDGPSGG</sequence>
<name>A0A0F9VXN1_9ZZZZ</name>
<protein>
    <submittedName>
        <fullName evidence="2">Uncharacterized protein</fullName>
    </submittedName>
</protein>
<gene>
    <name evidence="2" type="ORF">LCGC14_0430460</name>
</gene>